<name>A0A0R3SA01_HYMDI</name>
<feature type="region of interest" description="Disordered" evidence="1">
    <location>
        <begin position="33"/>
        <end position="58"/>
    </location>
</feature>
<evidence type="ECO:0000256" key="1">
    <source>
        <dbReference type="SAM" id="MobiDB-lite"/>
    </source>
</evidence>
<protein>
    <submittedName>
        <fullName evidence="2 4">Uncharacterized protein</fullName>
    </submittedName>
</protein>
<dbReference type="WBParaSite" id="HDID_0000113301-mRNA-1">
    <property type="protein sequence ID" value="HDID_0000113301-mRNA-1"/>
    <property type="gene ID" value="HDID_0000113301"/>
</dbReference>
<evidence type="ECO:0000313" key="3">
    <source>
        <dbReference type="Proteomes" id="UP000274504"/>
    </source>
</evidence>
<proteinExistence type="predicted"/>
<accession>A0A0R3SA01</accession>
<organism evidence="4">
    <name type="scientific">Hymenolepis diminuta</name>
    <name type="common">Rat tapeworm</name>
    <dbReference type="NCBI Taxonomy" id="6216"/>
    <lineage>
        <taxon>Eukaryota</taxon>
        <taxon>Metazoa</taxon>
        <taxon>Spiralia</taxon>
        <taxon>Lophotrochozoa</taxon>
        <taxon>Platyhelminthes</taxon>
        <taxon>Cestoda</taxon>
        <taxon>Eucestoda</taxon>
        <taxon>Cyclophyllidea</taxon>
        <taxon>Hymenolepididae</taxon>
        <taxon>Hymenolepis</taxon>
    </lineage>
</organism>
<reference evidence="2 3" key="2">
    <citation type="submission" date="2018-11" db="EMBL/GenBank/DDBJ databases">
        <authorList>
            <consortium name="Pathogen Informatics"/>
        </authorList>
    </citation>
    <scope>NUCLEOTIDE SEQUENCE [LARGE SCALE GENOMIC DNA]</scope>
</reference>
<dbReference type="AlphaFoldDB" id="A0A0R3SA01"/>
<dbReference type="EMBL" id="UYSG01000193">
    <property type="protein sequence ID" value="VDL18595.1"/>
    <property type="molecule type" value="Genomic_DNA"/>
</dbReference>
<evidence type="ECO:0000313" key="4">
    <source>
        <dbReference type="WBParaSite" id="HDID_0000113301-mRNA-1"/>
    </source>
</evidence>
<evidence type="ECO:0000313" key="2">
    <source>
        <dbReference type="EMBL" id="VDL18595.1"/>
    </source>
</evidence>
<sequence length="120" mass="13111">MTSICVVPFLYCHPSSPQPSLCLSLFHPASQQLTHKQQSRGQEEELNKANTSGGSKITTLPRVVCNGVLSSPQPLSSFALTARQTGEEPFRCPSPLSRCLKEFRDTTESSEPTDCDEGKI</sequence>
<gene>
    <name evidence="2" type="ORF">HDID_LOCUS1134</name>
</gene>
<dbReference type="Proteomes" id="UP000274504">
    <property type="component" value="Unassembled WGS sequence"/>
</dbReference>
<reference evidence="4" key="1">
    <citation type="submission" date="2017-02" db="UniProtKB">
        <authorList>
            <consortium name="WormBaseParasite"/>
        </authorList>
    </citation>
    <scope>IDENTIFICATION</scope>
</reference>
<feature type="compositionally biased region" description="Polar residues" evidence="1">
    <location>
        <begin position="48"/>
        <end position="58"/>
    </location>
</feature>